<protein>
    <recommendedName>
        <fullName evidence="3">DUF473 domain-containing protein</fullName>
    </recommendedName>
</protein>
<reference evidence="1" key="1">
    <citation type="submission" date="2020-06" db="EMBL/GenBank/DDBJ databases">
        <title>Unique genomic features of the anaerobic methanotrophic archaea.</title>
        <authorList>
            <person name="Chadwick G.L."/>
            <person name="Skennerton C.T."/>
            <person name="Laso-Perez R."/>
            <person name="Leu A.O."/>
            <person name="Speth D.R."/>
            <person name="Yu H."/>
            <person name="Morgan-Lang C."/>
            <person name="Hatzenpichler R."/>
            <person name="Goudeau D."/>
            <person name="Malmstrom R."/>
            <person name="Brazelton W.J."/>
            <person name="Woyke T."/>
            <person name="Hallam S.J."/>
            <person name="Tyson G.W."/>
            <person name="Wegener G."/>
            <person name="Boetius A."/>
            <person name="Orphan V."/>
        </authorList>
    </citation>
    <scope>NUCLEOTIDE SEQUENCE</scope>
</reference>
<organism evidence="1">
    <name type="scientific">Candidatus Methanogaster sp. ANME-2c ERB4</name>
    <dbReference type="NCBI Taxonomy" id="2759911"/>
    <lineage>
        <taxon>Archaea</taxon>
        <taxon>Methanobacteriati</taxon>
        <taxon>Methanobacteriota</taxon>
        <taxon>Stenosarchaea group</taxon>
        <taxon>Methanomicrobia</taxon>
        <taxon>Methanosarcinales</taxon>
        <taxon>ANME-2 cluster</taxon>
        <taxon>Candidatus Methanogasteraceae</taxon>
        <taxon>Candidatus Methanogaster</taxon>
    </lineage>
</organism>
<sequence length="129" mass="14431">MDCIALTGISNHVMRDLENRVLLTIEIRSPQNFFAILNVDIGDPIFLSQTSRNDVSAGTTGIISRVQRRDISMHKIVQSNDLFYEERETMLARIQLVAEGIGRVQRIVRSELGGAMIVAVDKEAVYAAR</sequence>
<proteinExistence type="predicted"/>
<evidence type="ECO:0008006" key="3">
    <source>
        <dbReference type="Google" id="ProtNLM"/>
    </source>
</evidence>
<dbReference type="EMBL" id="MT631276">
    <property type="protein sequence ID" value="QNO47797.1"/>
    <property type="molecule type" value="Genomic_DNA"/>
</dbReference>
<evidence type="ECO:0000313" key="2">
    <source>
        <dbReference type="EMBL" id="QNO47797.1"/>
    </source>
</evidence>
<dbReference type="EMBL" id="MT631145">
    <property type="protein sequence ID" value="QNO45718.1"/>
    <property type="molecule type" value="Genomic_DNA"/>
</dbReference>
<accession>A0A7G9YCI4</accession>
<dbReference type="InterPro" id="IPR007417">
    <property type="entry name" value="DUF473"/>
</dbReference>
<dbReference type="Pfam" id="PF04322">
    <property type="entry name" value="DUF473"/>
    <property type="match status" value="1"/>
</dbReference>
<dbReference type="AlphaFoldDB" id="A0A7G9YCI4"/>
<gene>
    <name evidence="2" type="ORF">GNFHAPIE_00002</name>
    <name evidence="1" type="ORF">IKJKAPDM_00028</name>
</gene>
<evidence type="ECO:0000313" key="1">
    <source>
        <dbReference type="EMBL" id="QNO45718.1"/>
    </source>
</evidence>
<name>A0A7G9YCI4_9EURY</name>